<gene>
    <name evidence="2" type="ORF">M422DRAFT_261486</name>
</gene>
<reference evidence="2 3" key="1">
    <citation type="submission" date="2014-06" db="EMBL/GenBank/DDBJ databases">
        <title>Evolutionary Origins and Diversification of the Mycorrhizal Mutualists.</title>
        <authorList>
            <consortium name="DOE Joint Genome Institute"/>
            <consortium name="Mycorrhizal Genomics Consortium"/>
            <person name="Kohler A."/>
            <person name="Kuo A."/>
            <person name="Nagy L.G."/>
            <person name="Floudas D."/>
            <person name="Copeland A."/>
            <person name="Barry K.W."/>
            <person name="Cichocki N."/>
            <person name="Veneault-Fourrey C."/>
            <person name="LaButti K."/>
            <person name="Lindquist E.A."/>
            <person name="Lipzen A."/>
            <person name="Lundell T."/>
            <person name="Morin E."/>
            <person name="Murat C."/>
            <person name="Riley R."/>
            <person name="Ohm R."/>
            <person name="Sun H."/>
            <person name="Tunlid A."/>
            <person name="Henrissat B."/>
            <person name="Grigoriev I.V."/>
            <person name="Hibbett D.S."/>
            <person name="Martin F."/>
        </authorList>
    </citation>
    <scope>NUCLEOTIDE SEQUENCE [LARGE SCALE GENOMIC DNA]</scope>
    <source>
        <strain evidence="2 3">SS14</strain>
    </source>
</reference>
<keyword evidence="3" id="KW-1185">Reference proteome</keyword>
<evidence type="ECO:0000313" key="3">
    <source>
        <dbReference type="Proteomes" id="UP000054279"/>
    </source>
</evidence>
<dbReference type="HOGENOM" id="CLU_001305_1_2_1"/>
<dbReference type="Pfam" id="PF12770">
    <property type="entry name" value="CHAT"/>
    <property type="match status" value="1"/>
</dbReference>
<dbReference type="OrthoDB" id="9991317at2759"/>
<sequence>MRHISEDSTLHLNHDRATVSTVLDALDQHNWVHLACHGLQDASDPLKSGFALHDGRLELKSLMTKSLDHAQMAFLSACQTAKGDDKLPEEAVHLAAGMLTAGFPSAVATMWSIGDDDACIVAEAFYSIMAEKRHGSEELEVAYALHEAVKQLLDKVGEKNFVKWVPFVHYGL</sequence>
<dbReference type="InterPro" id="IPR024983">
    <property type="entry name" value="CHAT_dom"/>
</dbReference>
<evidence type="ECO:0000259" key="1">
    <source>
        <dbReference type="Pfam" id="PF12770"/>
    </source>
</evidence>
<evidence type="ECO:0000313" key="2">
    <source>
        <dbReference type="EMBL" id="KIJ36158.1"/>
    </source>
</evidence>
<dbReference type="EMBL" id="KN837181">
    <property type="protein sequence ID" value="KIJ36158.1"/>
    <property type="molecule type" value="Genomic_DNA"/>
</dbReference>
<dbReference type="Proteomes" id="UP000054279">
    <property type="component" value="Unassembled WGS sequence"/>
</dbReference>
<protein>
    <recommendedName>
        <fullName evidence="1">CHAT domain-containing protein</fullName>
    </recommendedName>
</protein>
<dbReference type="AlphaFoldDB" id="A0A0C9U087"/>
<proteinExistence type="predicted"/>
<organism evidence="2 3">
    <name type="scientific">Sphaerobolus stellatus (strain SS14)</name>
    <dbReference type="NCBI Taxonomy" id="990650"/>
    <lineage>
        <taxon>Eukaryota</taxon>
        <taxon>Fungi</taxon>
        <taxon>Dikarya</taxon>
        <taxon>Basidiomycota</taxon>
        <taxon>Agaricomycotina</taxon>
        <taxon>Agaricomycetes</taxon>
        <taxon>Phallomycetidae</taxon>
        <taxon>Geastrales</taxon>
        <taxon>Sphaerobolaceae</taxon>
        <taxon>Sphaerobolus</taxon>
    </lineage>
</organism>
<feature type="domain" description="CHAT" evidence="1">
    <location>
        <begin position="15"/>
        <end position="171"/>
    </location>
</feature>
<name>A0A0C9U087_SPHS4</name>
<accession>A0A0C9U087</accession>